<feature type="transmembrane region" description="Helical" evidence="1">
    <location>
        <begin position="7"/>
        <end position="34"/>
    </location>
</feature>
<dbReference type="InterPro" id="IPR046192">
    <property type="entry name" value="DUF6220"/>
</dbReference>
<name>A0ABW4JH85_9BACL</name>
<dbReference type="EMBL" id="JBHUCX010000020">
    <property type="protein sequence ID" value="MFD1674515.1"/>
    <property type="molecule type" value="Genomic_DNA"/>
</dbReference>
<evidence type="ECO:0000313" key="2">
    <source>
        <dbReference type="EMBL" id="MFD1674515.1"/>
    </source>
</evidence>
<dbReference type="Pfam" id="PF19728">
    <property type="entry name" value="DUF6220"/>
    <property type="match status" value="1"/>
</dbReference>
<keyword evidence="3" id="KW-1185">Reference proteome</keyword>
<feature type="transmembrane region" description="Helical" evidence="1">
    <location>
        <begin position="46"/>
        <end position="63"/>
    </location>
</feature>
<reference evidence="3" key="1">
    <citation type="journal article" date="2019" name="Int. J. Syst. Evol. Microbiol.">
        <title>The Global Catalogue of Microorganisms (GCM) 10K type strain sequencing project: providing services to taxonomists for standard genome sequencing and annotation.</title>
        <authorList>
            <consortium name="The Broad Institute Genomics Platform"/>
            <consortium name="The Broad Institute Genome Sequencing Center for Infectious Disease"/>
            <person name="Wu L."/>
            <person name="Ma J."/>
        </authorList>
    </citation>
    <scope>NUCLEOTIDE SEQUENCE [LARGE SCALE GENOMIC DNA]</scope>
    <source>
        <strain evidence="3">CGMCC 1.12286</strain>
    </source>
</reference>
<feature type="transmembrane region" description="Helical" evidence="1">
    <location>
        <begin position="68"/>
        <end position="85"/>
    </location>
</feature>
<feature type="transmembrane region" description="Helical" evidence="1">
    <location>
        <begin position="91"/>
        <end position="111"/>
    </location>
</feature>
<accession>A0ABW4JH85</accession>
<dbReference type="Proteomes" id="UP001597079">
    <property type="component" value="Unassembled WGS sequence"/>
</dbReference>
<protein>
    <submittedName>
        <fullName evidence="2">DUF6220 domain-containing protein</fullName>
    </submittedName>
</protein>
<dbReference type="RefSeq" id="WP_377942381.1">
    <property type="nucleotide sequence ID" value="NZ_JBHUCX010000020.1"/>
</dbReference>
<comment type="caution">
    <text evidence="2">The sequence shown here is derived from an EMBL/GenBank/DDBJ whole genome shotgun (WGS) entry which is preliminary data.</text>
</comment>
<keyword evidence="1" id="KW-0472">Membrane</keyword>
<gene>
    <name evidence="2" type="ORF">ACFSB2_07320</name>
</gene>
<sequence>MKKVVSTIHFVLCIATLVAVISEFLFAGMGVFHATSFAAHKTIGEFITYASLAVLLLSLIGVLGKKRIGFSVLLFVLMILQNMLVHLHQPFIAALHPLNGIAIMAVTAYLVRISGKKAQG</sequence>
<evidence type="ECO:0000313" key="3">
    <source>
        <dbReference type="Proteomes" id="UP001597079"/>
    </source>
</evidence>
<keyword evidence="1" id="KW-1133">Transmembrane helix</keyword>
<organism evidence="2 3">
    <name type="scientific">Alicyclobacillus fodiniaquatilis</name>
    <dbReference type="NCBI Taxonomy" id="1661150"/>
    <lineage>
        <taxon>Bacteria</taxon>
        <taxon>Bacillati</taxon>
        <taxon>Bacillota</taxon>
        <taxon>Bacilli</taxon>
        <taxon>Bacillales</taxon>
        <taxon>Alicyclobacillaceae</taxon>
        <taxon>Alicyclobacillus</taxon>
    </lineage>
</organism>
<proteinExistence type="predicted"/>
<keyword evidence="1" id="KW-0812">Transmembrane</keyword>
<evidence type="ECO:0000256" key="1">
    <source>
        <dbReference type="SAM" id="Phobius"/>
    </source>
</evidence>